<keyword evidence="1" id="KW-0732">Signal</keyword>
<organism evidence="2 3">
    <name type="scientific">Anseongella ginsenosidimutans</name>
    <dbReference type="NCBI Taxonomy" id="496056"/>
    <lineage>
        <taxon>Bacteria</taxon>
        <taxon>Pseudomonadati</taxon>
        <taxon>Bacteroidota</taxon>
        <taxon>Sphingobacteriia</taxon>
        <taxon>Sphingobacteriales</taxon>
        <taxon>Sphingobacteriaceae</taxon>
        <taxon>Anseongella</taxon>
    </lineage>
</organism>
<accession>A0A4R3KS55</accession>
<evidence type="ECO:0000313" key="3">
    <source>
        <dbReference type="Proteomes" id="UP000295807"/>
    </source>
</evidence>
<evidence type="ECO:0000313" key="2">
    <source>
        <dbReference type="EMBL" id="TCS87892.1"/>
    </source>
</evidence>
<evidence type="ECO:0000256" key="1">
    <source>
        <dbReference type="SAM" id="SignalP"/>
    </source>
</evidence>
<sequence length="160" mass="17868">MKKIIPLLALAATLSGCAALQNKAPDYRKMMVGNWMLDDISVEGQEGSFKVTLFNEAPLECFSGSAWTLTRPNSLGTYVLNEGVDCQAGLQREIRWTIYKTGTGEQQFQFKRLDAEGDPMDNNVGYRLDILSLDASGMQLRDEVTVNGQPLYLVYTFSRQ</sequence>
<proteinExistence type="predicted"/>
<dbReference type="Proteomes" id="UP000295807">
    <property type="component" value="Unassembled WGS sequence"/>
</dbReference>
<feature type="chain" id="PRO_5020541197" evidence="1">
    <location>
        <begin position="19"/>
        <end position="160"/>
    </location>
</feature>
<feature type="signal peptide" evidence="1">
    <location>
        <begin position="1"/>
        <end position="18"/>
    </location>
</feature>
<protein>
    <submittedName>
        <fullName evidence="2">Lipocalin-like protein</fullName>
    </submittedName>
</protein>
<dbReference type="AlphaFoldDB" id="A0A4R3KS55"/>
<name>A0A4R3KS55_9SPHI</name>
<dbReference type="EMBL" id="SMAD01000004">
    <property type="protein sequence ID" value="TCS87892.1"/>
    <property type="molecule type" value="Genomic_DNA"/>
</dbReference>
<dbReference type="PROSITE" id="PS51257">
    <property type="entry name" value="PROKAR_LIPOPROTEIN"/>
    <property type="match status" value="1"/>
</dbReference>
<comment type="caution">
    <text evidence="2">The sequence shown here is derived from an EMBL/GenBank/DDBJ whole genome shotgun (WGS) entry which is preliminary data.</text>
</comment>
<keyword evidence="3" id="KW-1185">Reference proteome</keyword>
<reference evidence="2 3" key="1">
    <citation type="submission" date="2019-03" db="EMBL/GenBank/DDBJ databases">
        <title>Genomic Encyclopedia of Type Strains, Phase IV (KMG-IV): sequencing the most valuable type-strain genomes for metagenomic binning, comparative biology and taxonomic classification.</title>
        <authorList>
            <person name="Goeker M."/>
        </authorList>
    </citation>
    <scope>NUCLEOTIDE SEQUENCE [LARGE SCALE GENOMIC DNA]</scope>
    <source>
        <strain evidence="2 3">DSM 21100</strain>
    </source>
</reference>
<gene>
    <name evidence="2" type="ORF">EDD80_104243</name>
</gene>